<gene>
    <name evidence="1" type="ORF">L873DRAFT_112514</name>
</gene>
<dbReference type="Proteomes" id="UP000276215">
    <property type="component" value="Unassembled WGS sequence"/>
</dbReference>
<dbReference type="OrthoDB" id="3791344at2759"/>
<name>A0A3N4J4H5_9PEZI</name>
<sequence length="62" mass="7388">MDNLLTHLENAKFLYSDTSIYSIHLLTSIDHAWSVLDKYDHILIYPRLHPILYNLTYNQILL</sequence>
<protein>
    <submittedName>
        <fullName evidence="1">Uncharacterized protein</fullName>
    </submittedName>
</protein>
<reference evidence="1 2" key="1">
    <citation type="journal article" date="2018" name="Nat. Ecol. Evol.">
        <title>Pezizomycetes genomes reveal the molecular basis of ectomycorrhizal truffle lifestyle.</title>
        <authorList>
            <person name="Murat C."/>
            <person name="Payen T."/>
            <person name="Noel B."/>
            <person name="Kuo A."/>
            <person name="Morin E."/>
            <person name="Chen J."/>
            <person name="Kohler A."/>
            <person name="Krizsan K."/>
            <person name="Balestrini R."/>
            <person name="Da Silva C."/>
            <person name="Montanini B."/>
            <person name="Hainaut M."/>
            <person name="Levati E."/>
            <person name="Barry K.W."/>
            <person name="Belfiori B."/>
            <person name="Cichocki N."/>
            <person name="Clum A."/>
            <person name="Dockter R.B."/>
            <person name="Fauchery L."/>
            <person name="Guy J."/>
            <person name="Iotti M."/>
            <person name="Le Tacon F."/>
            <person name="Lindquist E.A."/>
            <person name="Lipzen A."/>
            <person name="Malagnac F."/>
            <person name="Mello A."/>
            <person name="Molinier V."/>
            <person name="Miyauchi S."/>
            <person name="Poulain J."/>
            <person name="Riccioni C."/>
            <person name="Rubini A."/>
            <person name="Sitrit Y."/>
            <person name="Splivallo R."/>
            <person name="Traeger S."/>
            <person name="Wang M."/>
            <person name="Zifcakova L."/>
            <person name="Wipf D."/>
            <person name="Zambonelli A."/>
            <person name="Paolocci F."/>
            <person name="Nowrousian M."/>
            <person name="Ottonello S."/>
            <person name="Baldrian P."/>
            <person name="Spatafora J.W."/>
            <person name="Henrissat B."/>
            <person name="Nagy L.G."/>
            <person name="Aury J.M."/>
            <person name="Wincker P."/>
            <person name="Grigoriev I.V."/>
            <person name="Bonfante P."/>
            <person name="Martin F.M."/>
        </authorList>
    </citation>
    <scope>NUCLEOTIDE SEQUENCE [LARGE SCALE GENOMIC DNA]</scope>
    <source>
        <strain evidence="1 2">120613-1</strain>
    </source>
</reference>
<dbReference type="EMBL" id="ML120461">
    <property type="protein sequence ID" value="RPA93065.1"/>
    <property type="molecule type" value="Genomic_DNA"/>
</dbReference>
<evidence type="ECO:0000313" key="1">
    <source>
        <dbReference type="EMBL" id="RPA93065.1"/>
    </source>
</evidence>
<keyword evidence="2" id="KW-1185">Reference proteome</keyword>
<proteinExistence type="predicted"/>
<dbReference type="AlphaFoldDB" id="A0A3N4J4H5"/>
<evidence type="ECO:0000313" key="2">
    <source>
        <dbReference type="Proteomes" id="UP000276215"/>
    </source>
</evidence>
<accession>A0A3N4J4H5</accession>
<organism evidence="1 2">
    <name type="scientific">Choiromyces venosus 120613-1</name>
    <dbReference type="NCBI Taxonomy" id="1336337"/>
    <lineage>
        <taxon>Eukaryota</taxon>
        <taxon>Fungi</taxon>
        <taxon>Dikarya</taxon>
        <taxon>Ascomycota</taxon>
        <taxon>Pezizomycotina</taxon>
        <taxon>Pezizomycetes</taxon>
        <taxon>Pezizales</taxon>
        <taxon>Tuberaceae</taxon>
        <taxon>Choiromyces</taxon>
    </lineage>
</organism>